<accession>B8I0Y0</accession>
<dbReference type="eggNOG" id="COG2911">
    <property type="taxonomic scope" value="Bacteria"/>
</dbReference>
<dbReference type="InterPro" id="IPR013783">
    <property type="entry name" value="Ig-like_fold"/>
</dbReference>
<dbReference type="Gene3D" id="2.60.40.10">
    <property type="entry name" value="Immunoglobulins"/>
    <property type="match status" value="1"/>
</dbReference>
<dbReference type="eggNOG" id="COG4733">
    <property type="taxonomic scope" value="Bacteria"/>
</dbReference>
<dbReference type="InterPro" id="IPR008928">
    <property type="entry name" value="6-hairpin_glycosidase_sf"/>
</dbReference>
<evidence type="ECO:0000256" key="1">
    <source>
        <dbReference type="ARBA" id="ARBA00022737"/>
    </source>
</evidence>
<sequence precursor="true">MSKKVIMKMVAVVVSVCMLLSTVFQSGIAYAAEDASNLVISESQVSGEYKFNLTQVGDIDWLHLKGDGSNGIVQIKKDTTNPSAISFNILPNSVPEGKVSNGDPDRIANTWSDGMAGYESGTDDTGFAVLLPPADNRGAGTCTENVGWNFSVQAQPVQTTVIFTLGLWQANVGVNFYMDDVQVDTKNISAGGGALTFKYQVTVPANKVLKVEGIQTDILWQDGNSSISSIAVSSAVLVDKEAIQTLYNNVKDIVQGSYTEETWTVFESARTTAQAVLDDPSATQDMVDNAKTALEQAQAALVTNNANELKITQSQVSGEYKFNLTQVGDIDWLHLKGDGSNGIVQIKKDTTNPSAISFNILPNSVPEGKVSNGDPDRIAKTWSDGMAGYESGTDDTGFAVLSPPVDNRGAGTCTENVGWNFTVSAQPVQTTVIFTLGLWQANVGVNFYMDDVQVDTKNISAGGGALTFKYQVTVPANKVLKVEGIQTDILWQDGNSSISSIAVSSVVPVDKEALQTLYNNVKDIVQGSYTEETWTVFESARTTAQAVLDDPSATQTLVDNAKTSLEQAQAALVTNNANELNVTQSQINGVYNVDLTAVGDVDWLHLRGDGSNNIIQIKKNTQNAITFSALQNTVPEGKETNGDTNRTAASWTDGMSGYEALANDTGFGVFLPLSDDRGAGACKANVGWNFTIAAQPTSTTVVFSTGLWQAKVNVNFYLDDLYVSTKSMEAGGTAQAFKYQVVVPANKVLKVVGLQTYKNAYDGNSSLSTIAVSSQEIADKSSLQAFYDEFSGITQSFFTDASWTNFIDARTAAKAVLEKAVVTQAEVDNAKAALILAQNNLVKKDTNVMIDYTGGKRGSSYGLGNLVDEQDRYQTFTSSEDFIMEYVQVGLYKNSDDGSDLVVKLYATDNNGLPTGSPLAQTTVNKKDVINGGLTTAKLVYDVKANTRYAIDVTQTTLKNGMYNWIVMQKNHYSKNEFFGKITSGKFVPEAWLGTGLLRVVKKINVDRSALEALVSEVSNLNEKIYTVESWLHLANAAEEARNCLNNFDALQAEIDAETGKLQAAKDSLVININISDFSSFISSFDNMVVKGYTDASVAILTDAITNAKQLDISASDDEKLQAYVSVLNAIAKLQVSGKYSSETDGGLTGSFGFEGDMNAPIAFIDGSFRLPSRGNLMIRFGVTGLKAKGVSIDWYNRDGYLPCYVSEYTVDDVTYKIEEFANKHTIDGNPVEVAYVKMTAINNSSEKRLLPVVSKELVPLNNAAESSYVINAGETVVREYAIKADRFENEGHTGERHEVEPKAPFPADQKILEAAKAVADIGENSIFENNYASMKTYWDDRLAGIIDIKMPNSKDANNKDSLVNAYKAGYIYTLIIKDQTFLHVGENGYDRLFSHDTIGILQSLITAGDFVEAKDYLESVPMTGGINIENGEVDPDLYWDANWKLPWAYSVYLSKTGDIDFIKEKYEGVLKKMAHSIHDDRTGPNHDGIMKSTLAIDTYGQWTVDDQAALMGLIAYKYICNELAIKENDQSKKEYYLAEAQWANAEYDSLLKVVTETLENTINRNNLNYIPASIVEPNTANRCNDIRDGNWASMLLFGSFPWDGYLYGADQSKAGANIDMIDQTYAYGIERRKDLPGASPYNFGGYPHGWYSSAYNAGYGISALRGEAYRDIGIKAYEFAVNSAMSSPFGWWEGVGPGGNDYPSQDPTSPLWNRDNASGGGGSCQHMWGQATASKVLYDAFIAERIYNDNKNAEIIIGRGIPKEWVTNATNENNVVAAVENYPILQGGRAGYTIVRNGSNLKITFDCNKTNSKVDAGTVEQWSIQLPAMVNNISSASVGTVDNANGIVNVPIDTKEVTIVLKDLLGSSMSIDTVSLPNGKVGEAYSNVLTATGGTVPYKWSAEGLPAGLTITNEGEIKGIPTASGTFTVNIKVEDSSNPILSISKTLSIIVAPANQPGGSTGDTNGSTGESVIPVDSIRNGDRTILSVSLKASNESGTASANIGKAIVNELVQKAKEAEKNGQKATVEIKLDSVKDTKSVKIGVPAESIKEIAETAGAEIKINTRIGSVIFDAKAIDTINASASSGNVNIIISNVQASSLSEEIRDKVSERTVYDFSIQADNKEISDFGGGTVRVSVPYAPKVNEKHSSIIIYGIDNAGELRTVRSIYNPATGTVDFKATQPLQYVVGYNEVNFTDVKADAWYEKAVGFLAAREMVSGTGDGRFAPQNKVTRADFLIMVMNSYGIRADKAVTENFSDAGSKYYTGYLGTAKRLGLVSGTGDNKYMPEAAISRQDMLVILYRALDILGELPDAKTGNFDSFIDTKDISGYAENAMKLFVKAGIVIGNDKQLNPKSDTSRAEAVQVMYNLLSGQGI</sequence>
<keyword evidence="2" id="KW-0175">Coiled coil</keyword>
<dbReference type="KEGG" id="cce:Ccel_3247"/>
<evidence type="ECO:0000313" key="5">
    <source>
        <dbReference type="EMBL" id="ACL77536.1"/>
    </source>
</evidence>
<dbReference type="RefSeq" id="WP_015926594.1">
    <property type="nucleotide sequence ID" value="NC_011898.1"/>
</dbReference>
<evidence type="ECO:0000256" key="3">
    <source>
        <dbReference type="SAM" id="SignalP"/>
    </source>
</evidence>
<evidence type="ECO:0000259" key="4">
    <source>
        <dbReference type="PROSITE" id="PS51272"/>
    </source>
</evidence>
<evidence type="ECO:0000313" key="6">
    <source>
        <dbReference type="Proteomes" id="UP000001349"/>
    </source>
</evidence>
<feature type="chain" id="PRO_5002873898" evidence="3">
    <location>
        <begin position="32"/>
        <end position="2375"/>
    </location>
</feature>
<feature type="domain" description="SLH" evidence="4">
    <location>
        <begin position="2191"/>
        <end position="2254"/>
    </location>
</feature>
<feature type="domain" description="SLH" evidence="4">
    <location>
        <begin position="2318"/>
        <end position="2375"/>
    </location>
</feature>
<feature type="signal peptide" evidence="3">
    <location>
        <begin position="1"/>
        <end position="31"/>
    </location>
</feature>
<dbReference type="eggNOG" id="COG3867">
    <property type="taxonomic scope" value="Bacteria"/>
</dbReference>
<feature type="coiled-coil region" evidence="2">
    <location>
        <begin position="1034"/>
        <end position="1068"/>
    </location>
</feature>
<dbReference type="HOGENOM" id="CLU_229468_0_0_9"/>
<evidence type="ECO:0000256" key="2">
    <source>
        <dbReference type="SAM" id="Coils"/>
    </source>
</evidence>
<dbReference type="EMBL" id="CP001348">
    <property type="protein sequence ID" value="ACL77536.1"/>
    <property type="molecule type" value="Genomic_DNA"/>
</dbReference>
<keyword evidence="1" id="KW-0677">Repeat</keyword>
<dbReference type="PROSITE" id="PS51272">
    <property type="entry name" value="SLH"/>
    <property type="match status" value="3"/>
</dbReference>
<proteinExistence type="predicted"/>
<dbReference type="Proteomes" id="UP000001349">
    <property type="component" value="Chromosome"/>
</dbReference>
<keyword evidence="3" id="KW-0732">Signal</keyword>
<feature type="domain" description="SLH" evidence="4">
    <location>
        <begin position="2255"/>
        <end position="2314"/>
    </location>
</feature>
<gene>
    <name evidence="5" type="ordered locus">Ccel_3247</name>
</gene>
<reference evidence="5 6" key="1">
    <citation type="submission" date="2009-01" db="EMBL/GenBank/DDBJ databases">
        <title>Complete sequence of Clostridium cellulolyticum H10.</title>
        <authorList>
            <consortium name="US DOE Joint Genome Institute"/>
            <person name="Lucas S."/>
            <person name="Copeland A."/>
            <person name="Lapidus A."/>
            <person name="Glavina del Rio T."/>
            <person name="Dalin E."/>
            <person name="Tice H."/>
            <person name="Bruce D."/>
            <person name="Goodwin L."/>
            <person name="Pitluck S."/>
            <person name="Chertkov O."/>
            <person name="Saunders E."/>
            <person name="Brettin T."/>
            <person name="Detter J.C."/>
            <person name="Han C."/>
            <person name="Larimer F."/>
            <person name="Land M."/>
            <person name="Hauser L."/>
            <person name="Kyrpides N."/>
            <person name="Ivanova N."/>
            <person name="Zhou J."/>
            <person name="Richardson P."/>
        </authorList>
    </citation>
    <scope>NUCLEOTIDE SEQUENCE [LARGE SCALE GENOMIC DNA]</scope>
    <source>
        <strain evidence="6">ATCC 35319 / DSM 5812 / JCM 6584 / H10</strain>
    </source>
</reference>
<dbReference type="SUPFAM" id="SSF48208">
    <property type="entry name" value="Six-hairpin glycosidases"/>
    <property type="match status" value="1"/>
</dbReference>
<name>B8I0Y0_RUMCH</name>
<dbReference type="InterPro" id="IPR001119">
    <property type="entry name" value="SLH_dom"/>
</dbReference>
<dbReference type="GO" id="GO:0005975">
    <property type="term" value="P:carbohydrate metabolic process"/>
    <property type="evidence" value="ECO:0007669"/>
    <property type="project" value="InterPro"/>
</dbReference>
<dbReference type="Pfam" id="PF07554">
    <property type="entry name" value="FIVAR"/>
    <property type="match status" value="4"/>
</dbReference>
<dbReference type="STRING" id="394503.Ccel_3247"/>
<protein>
    <submittedName>
        <fullName evidence="5">Sugar-binding domain protein</fullName>
    </submittedName>
</protein>
<dbReference type="Pfam" id="PF00395">
    <property type="entry name" value="SLH"/>
    <property type="match status" value="3"/>
</dbReference>
<organism evidence="5 6">
    <name type="scientific">Ruminiclostridium cellulolyticum (strain ATCC 35319 / DSM 5812 / JCM 6584 / H10)</name>
    <name type="common">Clostridium cellulolyticum</name>
    <dbReference type="NCBI Taxonomy" id="394503"/>
    <lineage>
        <taxon>Bacteria</taxon>
        <taxon>Bacillati</taxon>
        <taxon>Bacillota</taxon>
        <taxon>Clostridia</taxon>
        <taxon>Eubacteriales</taxon>
        <taxon>Oscillospiraceae</taxon>
        <taxon>Ruminiclostridium</taxon>
    </lineage>
</organism>
<dbReference type="Gene3D" id="1.20.1270.70">
    <property type="entry name" value="Designed single chain three-helix bundle"/>
    <property type="match status" value="4"/>
</dbReference>
<keyword evidence="6" id="KW-1185">Reference proteome</keyword>